<comment type="similarity">
    <text evidence="1">Belongs to the CpcE/RpcE/PecE family.</text>
</comment>
<evidence type="ECO:0000313" key="2">
    <source>
        <dbReference type="EMBL" id="MBD2607286.1"/>
    </source>
</evidence>
<evidence type="ECO:0000256" key="1">
    <source>
        <dbReference type="ARBA" id="ARBA00009299"/>
    </source>
</evidence>
<comment type="caution">
    <text evidence="2">The sequence shown here is derived from an EMBL/GenBank/DDBJ whole genome shotgun (WGS) entry which is preliminary data.</text>
</comment>
<dbReference type="InterPro" id="IPR016024">
    <property type="entry name" value="ARM-type_fold"/>
</dbReference>
<dbReference type="Proteomes" id="UP000660380">
    <property type="component" value="Unassembled WGS sequence"/>
</dbReference>
<protein>
    <submittedName>
        <fullName evidence="2">Uncharacterized protein</fullName>
    </submittedName>
</protein>
<dbReference type="EMBL" id="JACJTA010000059">
    <property type="protein sequence ID" value="MBD2607286.1"/>
    <property type="molecule type" value="Genomic_DNA"/>
</dbReference>
<keyword evidence="3" id="KW-1185">Reference proteome</keyword>
<name>A0ABR8GUX6_9CYAN</name>
<sequence>MAIISTQRWSCGWNIWGMEWRSLFTSECICRKCVFYTLKIMKQLWQEVVKIALIGTERQALKAISSDNKLGEILSCLDNSDKEGSLLSAAGAFALYQRAGKISFEQPPKQNRSEEELLDCSLVSRQHLGLILNKNAQLLPEWLTVAAAAKRRVPSQYLPHLLTLGQKQSNLRAFILPVLGKRGYWLAKHNPDWNYVNSEITDKTWQTGSKEVRRSLLQRLREQDADIAREQLQKAWKKESGEERASLLAALEINLSMKDEPFLEAALDDKRKHVRDVAAKLLSLLPKSRLCQRMIERVHPLIIFNHNSVQVTLPSVCDAEAAAKGDRQMIRDGIDQSRYSSVLGEKASLLLQMLCCVPPNFWCDNWGRTPQQLLQVVDGNEWEKMLLEAWATAALKSQDSVFAEVLLPNASKFYHSYLGNGEELVVGLLKLLGQNRADVLILQILLQNQSKLLSVSHPAYILLKHYQMPWSEKVSQLVLLSIRKYIEADKQCQWGMRSLFQSFALYMEPSVMEAAGELLAVVEEGSFWQDFVNDFLARLLFRFEMIQELGQ</sequence>
<reference evidence="2 3" key="1">
    <citation type="journal article" date="2020" name="ISME J.">
        <title>Comparative genomics reveals insights into cyanobacterial evolution and habitat adaptation.</title>
        <authorList>
            <person name="Chen M.Y."/>
            <person name="Teng W.K."/>
            <person name="Zhao L."/>
            <person name="Hu C.X."/>
            <person name="Zhou Y.K."/>
            <person name="Han B.P."/>
            <person name="Song L.R."/>
            <person name="Shu W.S."/>
        </authorList>
    </citation>
    <scope>NUCLEOTIDE SEQUENCE [LARGE SCALE GENOMIC DNA]</scope>
    <source>
        <strain evidence="2 3">FACHB-248</strain>
    </source>
</reference>
<dbReference type="SUPFAM" id="SSF48371">
    <property type="entry name" value="ARM repeat"/>
    <property type="match status" value="1"/>
</dbReference>
<organism evidence="2 3">
    <name type="scientific">Scytonema hofmannii FACHB-248</name>
    <dbReference type="NCBI Taxonomy" id="1842502"/>
    <lineage>
        <taxon>Bacteria</taxon>
        <taxon>Bacillati</taxon>
        <taxon>Cyanobacteriota</taxon>
        <taxon>Cyanophyceae</taxon>
        <taxon>Nostocales</taxon>
        <taxon>Scytonemataceae</taxon>
        <taxon>Scytonema</taxon>
    </lineage>
</organism>
<dbReference type="RefSeq" id="WP_190909843.1">
    <property type="nucleotide sequence ID" value="NZ_JACJTA010000059.1"/>
</dbReference>
<proteinExistence type="inferred from homology"/>
<gene>
    <name evidence="2" type="ORF">H6G81_22835</name>
</gene>
<dbReference type="Pfam" id="PF18944">
    <property type="entry name" value="DUF5691"/>
    <property type="match status" value="1"/>
</dbReference>
<dbReference type="InterPro" id="IPR043746">
    <property type="entry name" value="DUF5691"/>
</dbReference>
<evidence type="ECO:0000313" key="3">
    <source>
        <dbReference type="Proteomes" id="UP000660380"/>
    </source>
</evidence>
<accession>A0ABR8GUX6</accession>